<reference evidence="6" key="1">
    <citation type="submission" date="2005-10" db="EMBL/GenBank/DDBJ databases">
        <title>The Linker Chains of the Gigantic Hemoglobin of the Earthworm Lumbricus terrestris: Primary Structures of Linkers L2, L3 and L4 and Analysis of the Connectivity of the Disulfide Bonds in Linker L1.</title>
        <authorList>
            <person name="Kao W.-Y."/>
            <person name="Qin J."/>
            <person name="Fushitani K."/>
            <person name="Smith S.S."/>
            <person name="Gorr T.A."/>
            <person name="Riggs C.K."/>
            <person name="Knapp J.E."/>
            <person name="Chait B.T."/>
            <person name="Riggs A.F."/>
        </authorList>
    </citation>
    <scope>NUCLEOTIDE SEQUENCE</scope>
</reference>
<dbReference type="SUPFAM" id="SSF144276">
    <property type="entry name" value="Heterotrimerisation domain of extracellular hemoglobin linker subunits"/>
    <property type="match status" value="1"/>
</dbReference>
<dbReference type="AlphaFoldDB" id="Q2I743"/>
<reference evidence="7" key="2">
    <citation type="journal article" date="2006" name="Structure">
        <title>Lumbricus erythrocruorin at 3.5 A resolution: architecture of a megadalton respiratory complex.</title>
        <authorList>
            <person name="Royer W.E."/>
            <person name="Sharma H."/>
            <person name="Strand K."/>
            <person name="Knapp J.E."/>
            <person name="Bhyravbhatla B."/>
        </authorList>
    </citation>
    <scope>X-RAY CRYSTALLOGRAPHY (3.50 ANGSTROMS) OF 47-266 IN COMPLEX WITH CA(2+)</scope>
    <scope>DISULFIDE BONDS</scope>
</reference>
<name>Q2I743_LUMTE</name>
<dbReference type="PROSITE" id="PS01209">
    <property type="entry name" value="LDLRA_1"/>
    <property type="match status" value="1"/>
</dbReference>
<evidence type="ECO:0000313" key="6">
    <source>
        <dbReference type="EMBL" id="ABB71122.1"/>
    </source>
</evidence>
<dbReference type="InterPro" id="IPR037246">
    <property type="entry name" value="Extrac_hemoglob_link_heterodim"/>
</dbReference>
<dbReference type="PDBsum" id="2GTL"/>
<dbReference type="DIP" id="DIP-29127N"/>
<dbReference type="EvolutionaryTrace" id="Q2I743"/>
<dbReference type="SUPFAM" id="SSF141480">
    <property type="entry name" value="Extracellular hemoglobin linker subunit, receptor domain"/>
    <property type="match status" value="1"/>
</dbReference>
<feature type="region of interest" description="Disordered" evidence="3">
    <location>
        <begin position="267"/>
        <end position="288"/>
    </location>
</feature>
<feature type="binding site" evidence="7">
    <location>
        <position position="131"/>
    </location>
    <ligand>
        <name>Ca(2+)</name>
        <dbReference type="ChEBI" id="CHEBI:29108"/>
    </ligand>
</feature>
<evidence type="ECO:0000256" key="1">
    <source>
        <dbReference type="ARBA" id="ARBA00023157"/>
    </source>
</evidence>
<dbReference type="EMBL" id="DQ234597">
    <property type="protein sequence ID" value="ABB71122.1"/>
    <property type="molecule type" value="mRNA"/>
</dbReference>
<keyword evidence="1" id="KW-1015">Disulfide bond</keyword>
<feature type="binding site" evidence="7">
    <location>
        <position position="132"/>
    </location>
    <ligand>
        <name>Ca(2+)</name>
        <dbReference type="ChEBI" id="CHEBI:29108"/>
    </ligand>
</feature>
<evidence type="ECO:0000256" key="4">
    <source>
        <dbReference type="SAM" id="SignalP"/>
    </source>
</evidence>
<protein>
    <submittedName>
        <fullName evidence="6">Extracellular hemoglobin linker L2 subunit</fullName>
    </submittedName>
</protein>
<dbReference type="PROSITE" id="PS50068">
    <property type="entry name" value="LDLRA_2"/>
    <property type="match status" value="1"/>
</dbReference>
<evidence type="ECO:0007829" key="9">
    <source>
        <dbReference type="PDB" id="5M3L"/>
    </source>
</evidence>
<dbReference type="SUPFAM" id="SSF57424">
    <property type="entry name" value="LDL receptor-like module"/>
    <property type="match status" value="1"/>
</dbReference>
<feature type="signal peptide" evidence="4">
    <location>
        <begin position="1"/>
        <end position="16"/>
    </location>
</feature>
<dbReference type="InterPro" id="IPR036055">
    <property type="entry name" value="LDL_receptor-like_sf"/>
</dbReference>
<dbReference type="InterPro" id="IPR002172">
    <property type="entry name" value="LDrepeatLR_classA_rpt"/>
</dbReference>
<dbReference type="SMR" id="Q2I743"/>
<dbReference type="PDB" id="4V93">
    <property type="method" value="EM"/>
    <property type="resolution" value="8.10 A"/>
    <property type="chains" value="C1/C6/CD/CI/CN/CS/CX/Cc/Ch/Cm/Cr/Cw=1-288"/>
</dbReference>
<comment type="caution">
    <text evidence="2">Lacks conserved residue(s) required for the propagation of feature annotation.</text>
</comment>
<keyword evidence="4" id="KW-0732">Signal</keyword>
<dbReference type="CDD" id="cd00112">
    <property type="entry name" value="LDLa"/>
    <property type="match status" value="1"/>
</dbReference>
<dbReference type="InterPro" id="IPR036153">
    <property type="entry name" value="Eryth_link_C_sf"/>
</dbReference>
<feature type="binding site" evidence="7">
    <location>
        <position position="121"/>
    </location>
    <ligand>
        <name>Ca(2+)</name>
        <dbReference type="ChEBI" id="CHEBI:29108"/>
    </ligand>
</feature>
<evidence type="ECO:0000256" key="3">
    <source>
        <dbReference type="SAM" id="MobiDB-lite"/>
    </source>
</evidence>
<feature type="disulfide bond" evidence="7 8">
    <location>
        <begin position="232"/>
        <end position="244"/>
    </location>
</feature>
<evidence type="ECO:0000256" key="2">
    <source>
        <dbReference type="PROSITE-ProRule" id="PRU00124"/>
    </source>
</evidence>
<reference evidence="8" key="3">
    <citation type="submission" date="2014-04" db="PDB data bank">
        <title>Structural Basis for Cooperative Oxygen Binding and Bracelet-Assisted Assembly of Lumbricus Terrestris Hemoglobin.</title>
        <authorList>
            <person name="Chen W.T."/>
            <person name="Chen Y.C."/>
            <person name="Liou H.H."/>
            <person name="Chao C.Y."/>
        </authorList>
    </citation>
    <scope>STRUCTURE BY ELECTRON MICROSCOPY (8.10 ANGSTROMS)</scope>
    <scope>DISULFIDE BONDS</scope>
</reference>
<evidence type="ECO:0000259" key="5">
    <source>
        <dbReference type="Pfam" id="PF16915"/>
    </source>
</evidence>
<proteinExistence type="evidence at protein level"/>
<evidence type="ECO:0007829" key="8">
    <source>
        <dbReference type="PDB" id="4V93"/>
    </source>
</evidence>
<dbReference type="SMART" id="SM00192">
    <property type="entry name" value="LDLa"/>
    <property type="match status" value="1"/>
</dbReference>
<accession>Q2I743</accession>
<dbReference type="Pfam" id="PF00057">
    <property type="entry name" value="Ldl_recept_a"/>
    <property type="match status" value="1"/>
</dbReference>
<feature type="disulfide bond" evidence="7">
    <location>
        <begin position="157"/>
        <end position="255"/>
    </location>
</feature>
<dbReference type="Gene3D" id="6.10.250.1530">
    <property type="match status" value="1"/>
</dbReference>
<dbReference type="Gene3D" id="2.40.128.620">
    <property type="match status" value="1"/>
</dbReference>
<keyword evidence="7" id="KW-0106">Calcium</keyword>
<feature type="disulfide bond" evidence="7">
    <location>
        <begin position="120"/>
        <end position="137"/>
    </location>
</feature>
<keyword evidence="7 8" id="KW-0002">3D-structure</keyword>
<reference evidence="9" key="4">
    <citation type="journal article" date="2017" name="IUCrJ">
        <title>Single-particle cryo-EM using alignment by classification (ABC): the structure of &lt;i&gt;Lumbricus terrestris&lt;/i&gt; haemoglobin.</title>
        <authorList>
            <person name="Afanasyev P."/>
            <person name="Seer-Linnemayr C."/>
            <person name="Ravelli R.B.G."/>
            <person name="Matadeen R."/>
            <person name="De Carlo S."/>
            <person name="Alewijnse B."/>
            <person name="Portugal R.V."/>
            <person name="Pannu N.S."/>
            <person name="Schatz M."/>
            <person name="van Heel M."/>
        </authorList>
    </citation>
    <scope>STRUCTURE BY ELECTRON MICROSCOPY (3.80 ANGSTROMS) OF 47-266</scope>
</reference>
<evidence type="ECO:0007829" key="7">
    <source>
        <dbReference type="PDB" id="2GTL"/>
    </source>
</evidence>
<organism evidence="6">
    <name type="scientific">Lumbricus terrestris</name>
    <name type="common">Common earthworm</name>
    <dbReference type="NCBI Taxonomy" id="6398"/>
    <lineage>
        <taxon>Eukaryota</taxon>
        <taxon>Metazoa</taxon>
        <taxon>Spiralia</taxon>
        <taxon>Lophotrochozoa</taxon>
        <taxon>Annelida</taxon>
        <taxon>Clitellata</taxon>
        <taxon>Oligochaeta</taxon>
        <taxon>Crassiclitellata</taxon>
        <taxon>Lumbricina</taxon>
        <taxon>Lumbricidae</taxon>
        <taxon>Lumbricinae</taxon>
        <taxon>Lumbricus</taxon>
    </lineage>
</organism>
<feature type="disulfide bond" evidence="7">
    <location>
        <begin position="99"/>
        <end position="113"/>
    </location>
</feature>
<feature type="chain" id="PRO_5004209824" evidence="4">
    <location>
        <begin position="17"/>
        <end position="288"/>
    </location>
</feature>
<keyword evidence="7" id="KW-0479">Metal-binding</keyword>
<dbReference type="PDBsum" id="4V93"/>
<feature type="binding site" evidence="7">
    <location>
        <position position="118"/>
    </location>
    <ligand>
        <name>Ca(2+)</name>
        <dbReference type="ChEBI" id="CHEBI:29108"/>
    </ligand>
</feature>
<dbReference type="InterPro" id="IPR031639">
    <property type="entry name" value="Eryth_link_C"/>
</dbReference>
<feature type="binding site" evidence="7">
    <location>
        <position position="123"/>
    </location>
    <ligand>
        <name>Ca(2+)</name>
        <dbReference type="ChEBI" id="CHEBI:29108"/>
    </ligand>
</feature>
<dbReference type="InterPro" id="IPR023415">
    <property type="entry name" value="LDLR_class-A_CS"/>
</dbReference>
<dbReference type="PDB" id="2GTL">
    <property type="method" value="X-ray"/>
    <property type="resolution" value="3.50 A"/>
    <property type="chains" value="N=47-266"/>
</dbReference>
<dbReference type="IntAct" id="Q2I743">
    <property type="interactions" value="1"/>
</dbReference>
<dbReference type="PDB" id="5M3L">
    <property type="method" value="EM"/>
    <property type="resolution" value="3.80 A"/>
    <property type="chains" value="N=47-266"/>
</dbReference>
<dbReference type="PDBsum" id="5M3L"/>
<sequence precursor="true">MLRLLLLSALSGLILADHHQPSGGGGGSYGGGGGGGGPFGRLFSDQLDPRLGANAFLIIRLDRIIEKLRTKLDEAEKIDPEHFVSEIDARVTKIEGTHCEKRTFQCGGNEQECISDLLVCDGHKDCHNAHDEDPDVCDTSVVKAGNVFSGTSTWHGCLAREDHVTRITITASKRRKFFTARIWLRALVESELERHGENVTSSFNAKGYYNFASRRLILLPTDDHDDHLAVVCSFNRGDNERAECHRVTEATLHQCADLFVTLEEHDDHDDHDDDHHDDHGKHHGGKHH</sequence>
<feature type="disulfide bond" evidence="7">
    <location>
        <begin position="106"/>
        <end position="126"/>
    </location>
</feature>
<feature type="binding site" evidence="7">
    <location>
        <position position="125"/>
    </location>
    <ligand>
        <name>Ca(2+)</name>
        <dbReference type="ChEBI" id="CHEBI:29108"/>
    </ligand>
</feature>
<dbReference type="CDD" id="cd11673">
    <property type="entry name" value="hemoglobin_linker_C"/>
    <property type="match status" value="1"/>
</dbReference>
<feature type="domain" description="Annelid erythrocruorin linker subunit C-terminal" evidence="5">
    <location>
        <begin position="142"/>
        <end position="261"/>
    </location>
</feature>
<dbReference type="Pfam" id="PF16915">
    <property type="entry name" value="Eryth_link_C"/>
    <property type="match status" value="1"/>
</dbReference>
<dbReference type="GO" id="GO:0046872">
    <property type="term" value="F:metal ion binding"/>
    <property type="evidence" value="ECO:0007669"/>
    <property type="project" value="UniProtKB-KW"/>
</dbReference>